<dbReference type="InterPro" id="IPR019128">
    <property type="entry name" value="Dcc1"/>
</dbReference>
<protein>
    <submittedName>
        <fullName evidence="1">Uncharacterized protein</fullName>
    </submittedName>
</protein>
<organism evidence="1 2">
    <name type="scientific">Wuchereria bancrofti</name>
    <dbReference type="NCBI Taxonomy" id="6293"/>
    <lineage>
        <taxon>Eukaryota</taxon>
        <taxon>Metazoa</taxon>
        <taxon>Ecdysozoa</taxon>
        <taxon>Nematoda</taxon>
        <taxon>Chromadorea</taxon>
        <taxon>Rhabditida</taxon>
        <taxon>Spirurina</taxon>
        <taxon>Spiruromorpha</taxon>
        <taxon>Filarioidea</taxon>
        <taxon>Onchocercidae</taxon>
        <taxon>Wuchereria</taxon>
    </lineage>
</organism>
<dbReference type="Proteomes" id="UP000004810">
    <property type="component" value="Unassembled WGS sequence"/>
</dbReference>
<proteinExistence type="predicted"/>
<dbReference type="Pfam" id="PF09724">
    <property type="entry name" value="Dcc1"/>
    <property type="match status" value="1"/>
</dbReference>
<evidence type="ECO:0000313" key="2">
    <source>
        <dbReference type="Proteomes" id="UP000004810"/>
    </source>
</evidence>
<dbReference type="GO" id="GO:0031390">
    <property type="term" value="C:Ctf18 RFC-like complex"/>
    <property type="evidence" value="ECO:0007669"/>
    <property type="project" value="InterPro"/>
</dbReference>
<dbReference type="GO" id="GO:0007064">
    <property type="term" value="P:mitotic sister chromatid cohesion"/>
    <property type="evidence" value="ECO:0007669"/>
    <property type="project" value="InterPro"/>
</dbReference>
<dbReference type="EMBL" id="ADBV01021711">
    <property type="protein sequence ID" value="EJW70481.1"/>
    <property type="molecule type" value="Genomic_DNA"/>
</dbReference>
<comment type="caution">
    <text evidence="1">The sequence shown here is derived from an EMBL/GenBank/DDBJ whole genome shotgun (WGS) entry which is preliminary data.</text>
</comment>
<accession>J9DLX3</accession>
<evidence type="ECO:0000313" key="1">
    <source>
        <dbReference type="EMBL" id="EJW70481.1"/>
    </source>
</evidence>
<reference evidence="2" key="1">
    <citation type="submission" date="2012-08" db="EMBL/GenBank/DDBJ databases">
        <title>The Genome Sequence of Wuchereria bancrofti.</title>
        <authorList>
            <person name="Nutman T.B."/>
            <person name="Fink D.L."/>
            <person name="Russ C."/>
            <person name="Young S."/>
            <person name="Zeng Q."/>
            <person name="Koehrsen M."/>
            <person name="Alvarado L."/>
            <person name="Berlin A."/>
            <person name="Chapman S.B."/>
            <person name="Chen Z."/>
            <person name="Freedman E."/>
            <person name="Gellesch M."/>
            <person name="Goldberg J."/>
            <person name="Griggs A."/>
            <person name="Gujja S."/>
            <person name="Heilman E.R."/>
            <person name="Heiman D."/>
            <person name="Hepburn T."/>
            <person name="Howarth C."/>
            <person name="Jen D."/>
            <person name="Larson L."/>
            <person name="Lewis B."/>
            <person name="Mehta T."/>
            <person name="Park D."/>
            <person name="Pearson M."/>
            <person name="Roberts A."/>
            <person name="Saif S."/>
            <person name="Shea T."/>
            <person name="Shenoy N."/>
            <person name="Sisk P."/>
            <person name="Stolte C."/>
            <person name="Sykes S."/>
            <person name="Walk T."/>
            <person name="White J."/>
            <person name="Yandava C."/>
            <person name="Haas B."/>
            <person name="Henn M.R."/>
            <person name="Nusbaum C."/>
            <person name="Birren B."/>
        </authorList>
    </citation>
    <scope>NUCLEOTIDE SEQUENCE [LARGE SCALE GENOMIC DNA]</scope>
    <source>
        <strain evidence="2">NA</strain>
    </source>
</reference>
<dbReference type="AlphaFoldDB" id="J9DLX3"/>
<gene>
    <name evidence="1" type="ORF">WUBG_18612</name>
</gene>
<name>J9DLX3_WUCBA</name>
<sequence length="103" mass="11917">MFERSFEEIPSGQNIPVEAVNWLVEAYCNVVKENGTETYHINEKAICRAKISQLLRAAVKFEYDTFEKALQQLLPIGVEFKEESWKGLHLLTMNWQPGRQSVT</sequence>